<keyword evidence="2" id="KW-1185">Reference proteome</keyword>
<dbReference type="Proteomes" id="UP000516780">
    <property type="component" value="Segment"/>
</dbReference>
<dbReference type="EMBL" id="MT457475">
    <property type="protein sequence ID" value="QKE60848.1"/>
    <property type="molecule type" value="Genomic_DNA"/>
</dbReference>
<evidence type="ECO:0000313" key="2">
    <source>
        <dbReference type="Proteomes" id="UP000516780"/>
    </source>
</evidence>
<accession>A0A7G3WH48</accession>
<reference evidence="1 2" key="1">
    <citation type="journal article" date="2020" name="Microb. Ecol.">
        <title>Novel Virus on Filamentous Arthronema africanum Cyanobacterium.</title>
        <authorList>
            <person name="Petrzik K."/>
            <person name="Lukavsky J."/>
            <person name="Koloniuk I."/>
        </authorList>
    </citation>
    <scope>NUCLEOTIDE SEQUENCE [LARGE SCALE GENOMIC DNA]</scope>
</reference>
<name>A0A7G3WH48_9CAUD</name>
<protein>
    <submittedName>
        <fullName evidence="1">Viral protein</fullName>
    </submittedName>
</protein>
<evidence type="ECO:0000313" key="1">
    <source>
        <dbReference type="EMBL" id="QKE60848.1"/>
    </source>
</evidence>
<proteinExistence type="predicted"/>
<organism evidence="1 2">
    <name type="scientific">Arthronema virus TR020</name>
    <dbReference type="NCBI Taxonomy" id="2736280"/>
    <lineage>
        <taxon>Viruses</taxon>
        <taxon>Duplodnaviria</taxon>
        <taxon>Heunggongvirae</taxon>
        <taxon>Uroviricota</taxon>
        <taxon>Caudoviricetes</taxon>
        <taxon>Saffermanviridae</taxon>
        <taxon>Arthrovirus</taxon>
        <taxon>Arthrovirus TR020</taxon>
    </lineage>
</organism>
<sequence length="1018" mass="113758">MSVERDQSQQDTDSSILSNNFGGLNLTASLLNIPYTDSPSILNVDVDIAGNIEKRKGTVTVGINGSSNPIYTHPVTTSLGYNFIVAKQQTTLFVYQLQNDILSTVFTHNNVFSSKASSAKPYYLLLPELEPRLLVLTGSNIPVHLKFVEQSASITSGSPTTSFSVPNAQRFASIATTTTKVFVNRVLQENAIISYSAGTLNISNVTSFSGTVTVDIIGTVWQWWAESLRWTGANFYDTKSRFNVTKSDQNLEVTRSIRTDIELMNGVYGEYPISLYKDSTNTSVYTQTNQPDTADKYGFGNGSIYNYNVNNFLQPTPFFTTFGDIRTGCTPSPCQAETVYLLRAKELRFNNDTDILASDLRVDIDGQVVTANYSATASGTRQYHTLLANGTLNTSSSNIIRYVRFTGSTPIGVSATSIVRLTNTGGISVYVGSGAQTTLDNYTNGSVFPTYGLGLFADYKNGFFPSVGAIFQGRLVLSGMRHDPSRVIYSAVNDTIEPGTRFNYFQVTDDLSGLDTDPFDMVVASNNADDYVNGLVEWQNSLFILTRRAVFRASGGNNTLAPARRFLNFVSSLGLVNQWSVVRTDVAVYYLSDFGVFNLVPRVEDGEYVADEKSLKIRKAFTSGQTSLSWMSFDNTKKLLYVALPVSGDNVTASQLLVYNTFRDSWTRYESVNRFRTFTGHQYVDRATQEQFMLVCTLPSGNTGFVRLYGSRYADFVTTAYLTGAQTINFNVFSFSFITTQNIRDYTFNQFNTLGQSNIEDLIVYYDNRRLTFQTDYVKTNQGIYLLFNPESAKNLRVYSRRPVAESIQGQNNASVSSPFDADPFIMWVNNKLYLEGSDYTLSKSSSTAQQSISLTLATNSKVETGYAYLSYYNSPMFVNERLGTLKRTKHLYLFMDNDIGQELYTTTDVWGNATTDEIVGVPKTSMNVNVAVTYDNTRTAEVGYDLFGYEDLVWDFTFFDTNQSSLQTEKYILLKETLKGVGYAHQITLWSYDESTWRLAGYQLDFNEKGSRYKQRG</sequence>